<dbReference type="Proteomes" id="UP000265120">
    <property type="component" value="Chromosome 1"/>
</dbReference>
<protein>
    <submittedName>
        <fullName evidence="1">Uncharacterized protein</fullName>
    </submittedName>
</protein>
<proteinExistence type="predicted"/>
<evidence type="ECO:0000313" key="1">
    <source>
        <dbReference type="Ensembl" id="ENSCSEP00000008581.1"/>
    </source>
</evidence>
<dbReference type="OMA" id="HFEKFAG"/>
<reference evidence="1" key="3">
    <citation type="submission" date="2025-09" db="UniProtKB">
        <authorList>
            <consortium name="Ensembl"/>
        </authorList>
    </citation>
    <scope>IDENTIFICATION</scope>
</reference>
<dbReference type="PANTHER" id="PTHR15021">
    <property type="entry name" value="DISCONNECTED-RELATED"/>
    <property type="match status" value="1"/>
</dbReference>
<dbReference type="InterPro" id="IPR040436">
    <property type="entry name" value="Disconnected-like"/>
</dbReference>
<dbReference type="PANTHER" id="PTHR15021:SF0">
    <property type="entry name" value="DISCO-RELATED, ISOFORM A-RELATED"/>
    <property type="match status" value="1"/>
</dbReference>
<accession>A0A3P8V5Z6</accession>
<reference evidence="1" key="2">
    <citation type="submission" date="2025-08" db="UniProtKB">
        <authorList>
            <consortium name="Ensembl"/>
        </authorList>
    </citation>
    <scope>IDENTIFICATION</scope>
</reference>
<dbReference type="GO" id="GO:0006355">
    <property type="term" value="P:regulation of DNA-templated transcription"/>
    <property type="evidence" value="ECO:0007669"/>
    <property type="project" value="TreeGrafter"/>
</dbReference>
<sequence>MFTTFLSGWRQKKTRKKKKSIKCTESGCCCLGFKPGKVKFRSCDGCGHGWVMHALQKLQAQTSSRCSPVEVVLPGPVLDLSSLVLYGAQAVPVHLKILLDRLYSVLSAQQVGHILNTLGWSLGDYVRGYMLQSPVGKVLDCWTMVTPEEELLIIKQFLRFGETRSIVDLMTHHFLSAVNQKTCCLNTSLNIRSPGTFQNSREHFGTDVCHLESKTVLDCNKTVGHFENFPGGLSLLLPFHFSASPFGHLVPSNKVEMFLELLNTKPSRQ</sequence>
<evidence type="ECO:0000313" key="2">
    <source>
        <dbReference type="Proteomes" id="UP000265120"/>
    </source>
</evidence>
<dbReference type="AlphaFoldDB" id="A0A3P8V5Z6"/>
<keyword evidence="2" id="KW-1185">Reference proteome</keyword>
<dbReference type="InParanoid" id="A0A3P8V5Z6"/>
<organism evidence="1 2">
    <name type="scientific">Cynoglossus semilaevis</name>
    <name type="common">Tongue sole</name>
    <dbReference type="NCBI Taxonomy" id="244447"/>
    <lineage>
        <taxon>Eukaryota</taxon>
        <taxon>Metazoa</taxon>
        <taxon>Chordata</taxon>
        <taxon>Craniata</taxon>
        <taxon>Vertebrata</taxon>
        <taxon>Euteleostomi</taxon>
        <taxon>Actinopterygii</taxon>
        <taxon>Neopterygii</taxon>
        <taxon>Teleostei</taxon>
        <taxon>Neoteleostei</taxon>
        <taxon>Acanthomorphata</taxon>
        <taxon>Carangaria</taxon>
        <taxon>Pleuronectiformes</taxon>
        <taxon>Pleuronectoidei</taxon>
        <taxon>Cynoglossidae</taxon>
        <taxon>Cynoglossinae</taxon>
        <taxon>Cynoglossus</taxon>
    </lineage>
</organism>
<reference evidence="1 2" key="1">
    <citation type="journal article" date="2014" name="Nat. Genet.">
        <title>Whole-genome sequence of a flatfish provides insights into ZW sex chromosome evolution and adaptation to a benthic lifestyle.</title>
        <authorList>
            <person name="Chen S."/>
            <person name="Zhang G."/>
            <person name="Shao C."/>
            <person name="Huang Q."/>
            <person name="Liu G."/>
            <person name="Zhang P."/>
            <person name="Song W."/>
            <person name="An N."/>
            <person name="Chalopin D."/>
            <person name="Volff J.N."/>
            <person name="Hong Y."/>
            <person name="Li Q."/>
            <person name="Sha Z."/>
            <person name="Zhou H."/>
            <person name="Xie M."/>
            <person name="Yu Q."/>
            <person name="Liu Y."/>
            <person name="Xiang H."/>
            <person name="Wang N."/>
            <person name="Wu K."/>
            <person name="Yang C."/>
            <person name="Zhou Q."/>
            <person name="Liao X."/>
            <person name="Yang L."/>
            <person name="Hu Q."/>
            <person name="Zhang J."/>
            <person name="Meng L."/>
            <person name="Jin L."/>
            <person name="Tian Y."/>
            <person name="Lian J."/>
            <person name="Yang J."/>
            <person name="Miao G."/>
            <person name="Liu S."/>
            <person name="Liang Z."/>
            <person name="Yan F."/>
            <person name="Li Y."/>
            <person name="Sun B."/>
            <person name="Zhang H."/>
            <person name="Zhang J."/>
            <person name="Zhu Y."/>
            <person name="Du M."/>
            <person name="Zhao Y."/>
            <person name="Schartl M."/>
            <person name="Tang Q."/>
            <person name="Wang J."/>
        </authorList>
    </citation>
    <scope>NUCLEOTIDE SEQUENCE</scope>
</reference>
<dbReference type="GeneTree" id="ENSGT00390000005844"/>
<dbReference type="GO" id="GO:0005634">
    <property type="term" value="C:nucleus"/>
    <property type="evidence" value="ECO:0007669"/>
    <property type="project" value="TreeGrafter"/>
</dbReference>
<dbReference type="Ensembl" id="ENSCSET00000008670.1">
    <property type="protein sequence ID" value="ENSCSEP00000008581.1"/>
    <property type="gene ID" value="ENSCSEG00000005474.1"/>
</dbReference>
<name>A0A3P8V5Z6_CYNSE</name>